<evidence type="ECO:0000256" key="1">
    <source>
        <dbReference type="SAM" id="MobiDB-lite"/>
    </source>
</evidence>
<evidence type="ECO:0000313" key="3">
    <source>
        <dbReference type="Proteomes" id="UP000183174"/>
    </source>
</evidence>
<dbReference type="AlphaFoldDB" id="A0A1C3U5J7"/>
<dbReference type="Proteomes" id="UP000183174">
    <property type="component" value="Unassembled WGS sequence"/>
</dbReference>
<dbReference type="EMBL" id="FMAE01000001">
    <property type="protein sequence ID" value="SCB10734.1"/>
    <property type="molecule type" value="Genomic_DNA"/>
</dbReference>
<accession>A0A1C3U5J7</accession>
<protein>
    <submittedName>
        <fullName evidence="2">Uncharacterized protein</fullName>
    </submittedName>
</protein>
<reference evidence="2 3" key="1">
    <citation type="submission" date="2016-08" db="EMBL/GenBank/DDBJ databases">
        <authorList>
            <person name="Seilhamer J.J."/>
        </authorList>
    </citation>
    <scope>NUCLEOTIDE SEQUENCE [LARGE SCALE GENOMIC DNA]</scope>
    <source>
        <strain evidence="2 3">CCBAU 10071</strain>
    </source>
</reference>
<name>A0A1C3U5J7_9BRAD</name>
<organism evidence="2 3">
    <name type="scientific">Bradyrhizobium yuanmingense</name>
    <dbReference type="NCBI Taxonomy" id="108015"/>
    <lineage>
        <taxon>Bacteria</taxon>
        <taxon>Pseudomonadati</taxon>
        <taxon>Pseudomonadota</taxon>
        <taxon>Alphaproteobacteria</taxon>
        <taxon>Hyphomicrobiales</taxon>
        <taxon>Nitrobacteraceae</taxon>
        <taxon>Bradyrhizobium</taxon>
    </lineage>
</organism>
<gene>
    <name evidence="2" type="ORF">GA0061099_1001580</name>
</gene>
<evidence type="ECO:0000313" key="2">
    <source>
        <dbReference type="EMBL" id="SCB10734.1"/>
    </source>
</evidence>
<sequence>MPATVVMAALVPAIHVLVRRERKSPWMPGTSPGMTARVGQRAALN</sequence>
<feature type="region of interest" description="Disordered" evidence="1">
    <location>
        <begin position="24"/>
        <end position="45"/>
    </location>
</feature>
<proteinExistence type="predicted"/>